<proteinExistence type="predicted"/>
<dbReference type="InterPro" id="IPR019428">
    <property type="entry name" value="7TM_GPCR_serpentine_rcpt_Str"/>
</dbReference>
<dbReference type="SUPFAM" id="SSF81321">
    <property type="entry name" value="Family A G protein-coupled receptor-like"/>
    <property type="match status" value="1"/>
</dbReference>
<dbReference type="Pfam" id="PF10326">
    <property type="entry name" value="7TM_GPCR_Str"/>
    <property type="match status" value="3"/>
</dbReference>
<evidence type="ECO:0000313" key="2">
    <source>
        <dbReference type="Proteomes" id="UP000005239"/>
    </source>
</evidence>
<evidence type="ECO:0000313" key="1">
    <source>
        <dbReference type="EnsemblMetazoa" id="PPA41327.1"/>
    </source>
</evidence>
<accession>A0A2A6CNX6</accession>
<protein>
    <submittedName>
        <fullName evidence="1">G protein-coupled receptor</fullName>
    </submittedName>
</protein>
<gene>
    <name evidence="1" type="primary">WBGene00279696</name>
</gene>
<reference evidence="2" key="1">
    <citation type="journal article" date="2008" name="Nat. Genet.">
        <title>The Pristionchus pacificus genome provides a unique perspective on nematode lifestyle and parasitism.</title>
        <authorList>
            <person name="Dieterich C."/>
            <person name="Clifton S.W."/>
            <person name="Schuster L.N."/>
            <person name="Chinwalla A."/>
            <person name="Delehaunty K."/>
            <person name="Dinkelacker I."/>
            <person name="Fulton L."/>
            <person name="Fulton R."/>
            <person name="Godfrey J."/>
            <person name="Minx P."/>
            <person name="Mitreva M."/>
            <person name="Roeseler W."/>
            <person name="Tian H."/>
            <person name="Witte H."/>
            <person name="Yang S.P."/>
            <person name="Wilson R.K."/>
            <person name="Sommer R.J."/>
        </authorList>
    </citation>
    <scope>NUCLEOTIDE SEQUENCE [LARGE SCALE GENOMIC DNA]</scope>
    <source>
        <strain evidence="2">PS312</strain>
    </source>
</reference>
<keyword evidence="2" id="KW-1185">Reference proteome</keyword>
<dbReference type="EnsemblMetazoa" id="PPA41327.1">
    <property type="protein sequence ID" value="PPA41327.1"/>
    <property type="gene ID" value="WBGene00279696"/>
</dbReference>
<sequence>MNINFLHRYWSVRSPHKVELYSTIKIIRYPATMAVLWYFPSLKLLALLSVGDNSVGMEILRLSILMKSRYPVSDNDNFNFFALGVLLLESTIITVNLIIAGILCFLTIHHLQRESTITPPYKVFQFKVLRALFAQSVIRILFVYFPFGFGVSMPLFFSNYRKGGMDPWFPLFSSFPGLDAITIEMGRSHCSFRNMDRPLLLGISLNGLLLFLISKFDRQNLGNYKNLLKVFACNDIAMLLIHTLVQPATITWCAALGVFSNNFPDDNYLNSITCGWFIVPCALMNINFLHRYWCVRRFLASISFTGNAAGMAYLRQSITDSDKIPFGDGWIIVYYWDNDNKLNVHDLVLVLFEGSMFTSNCVIAGGLFIRTIHHLRKENTVSPTYKAFQFKILRALFAQSAIPIIFVYVPFGVGIPLPLFFSHFRKGGFDPWFTLISSFPMLDAIVIISLMKDYRDGLVSIFWKKHGKTPLSVTRTTQISRKLEMTAVRHCLLLIPFAVTLQAAPQNMLESIVCTLTLGLVGCGGGGLGSFMYLFSGGMDHEVGGDFISSILGLITGVTGGILSG</sequence>
<name>A0A2A6CNX6_PRIPA</name>
<dbReference type="PANTHER" id="PTHR45907">
    <property type="entry name" value="SERPENTINE RECEPTOR, CLASS J"/>
    <property type="match status" value="1"/>
</dbReference>
<dbReference type="OrthoDB" id="5889881at2759"/>
<dbReference type="InterPro" id="IPR019423">
    <property type="entry name" value="7TM_GPCR_serpentine_rcpt_Srj"/>
</dbReference>
<reference evidence="1" key="2">
    <citation type="submission" date="2022-06" db="UniProtKB">
        <authorList>
            <consortium name="EnsemblMetazoa"/>
        </authorList>
    </citation>
    <scope>IDENTIFICATION</scope>
    <source>
        <strain evidence="1">PS312</strain>
    </source>
</reference>
<organism evidence="1 2">
    <name type="scientific">Pristionchus pacificus</name>
    <name type="common">Parasitic nematode worm</name>
    <dbReference type="NCBI Taxonomy" id="54126"/>
    <lineage>
        <taxon>Eukaryota</taxon>
        <taxon>Metazoa</taxon>
        <taxon>Ecdysozoa</taxon>
        <taxon>Nematoda</taxon>
        <taxon>Chromadorea</taxon>
        <taxon>Rhabditida</taxon>
        <taxon>Rhabditina</taxon>
        <taxon>Diplogasteromorpha</taxon>
        <taxon>Diplogasteroidea</taxon>
        <taxon>Neodiplogasteridae</taxon>
        <taxon>Pristionchus</taxon>
    </lineage>
</organism>
<dbReference type="PANTHER" id="PTHR45907:SF16">
    <property type="entry name" value="SERPENTINE RECEPTOR, CLASS J"/>
    <property type="match status" value="1"/>
</dbReference>
<accession>A0A8R1UXL5</accession>
<dbReference type="AlphaFoldDB" id="A0A2A6CNX6"/>
<dbReference type="Proteomes" id="UP000005239">
    <property type="component" value="Unassembled WGS sequence"/>
</dbReference>